<dbReference type="Proteomes" id="UP000250321">
    <property type="component" value="Unassembled WGS sequence"/>
</dbReference>
<accession>A0A314Y342</accession>
<proteinExistence type="predicted"/>
<dbReference type="PANTHER" id="PTHR33103">
    <property type="entry name" value="OS01G0153900 PROTEIN"/>
    <property type="match status" value="1"/>
</dbReference>
<reference evidence="1 2" key="1">
    <citation type="submission" date="2018-02" db="EMBL/GenBank/DDBJ databases">
        <title>Draft genome of wild Prunus yedoensis var. nudiflora.</title>
        <authorList>
            <person name="Baek S."/>
            <person name="Kim J.-H."/>
            <person name="Choi K."/>
            <person name="Kim G.-B."/>
            <person name="Cho A."/>
            <person name="Jang H."/>
            <person name="Shin C.-H."/>
            <person name="Yu H.-J."/>
            <person name="Mun J.-H."/>
        </authorList>
    </citation>
    <scope>NUCLEOTIDE SEQUENCE [LARGE SCALE GENOMIC DNA]</scope>
    <source>
        <strain evidence="2">cv. Jeju island</strain>
        <tissue evidence="1">Leaf</tissue>
    </source>
</reference>
<evidence type="ECO:0000313" key="1">
    <source>
        <dbReference type="EMBL" id="PQP98243.1"/>
    </source>
</evidence>
<dbReference type="InterPro" id="IPR007750">
    <property type="entry name" value="DUF674"/>
</dbReference>
<protein>
    <submittedName>
        <fullName evidence="1">Uncharacterized protein</fullName>
    </submittedName>
</protein>
<dbReference type="OrthoDB" id="1277335at2759"/>
<comment type="caution">
    <text evidence="1">The sequence shown here is derived from an EMBL/GenBank/DDBJ whole genome shotgun (WGS) entry which is preliminary data.</text>
</comment>
<evidence type="ECO:0000313" key="2">
    <source>
        <dbReference type="Proteomes" id="UP000250321"/>
    </source>
</evidence>
<name>A0A314Y342_PRUYE</name>
<dbReference type="EMBL" id="PJQY01001915">
    <property type="protein sequence ID" value="PQP98243.1"/>
    <property type="molecule type" value="Genomic_DNA"/>
</dbReference>
<gene>
    <name evidence="1" type="ORF">Pyn_15967</name>
</gene>
<dbReference type="PANTHER" id="PTHR33103:SF27">
    <property type="entry name" value="OS04G0594700 PROTEIN"/>
    <property type="match status" value="1"/>
</dbReference>
<dbReference type="AlphaFoldDB" id="A0A314Y342"/>
<dbReference type="Pfam" id="PF05056">
    <property type="entry name" value="DUF674"/>
    <property type="match status" value="1"/>
</dbReference>
<sequence length="124" mass="14201">MDNIYGSVESFDSQLFRTEECRAMLLRPRNRTEYLLDNLKLKFDDCEPTRYYQTVPCRRCKHLMDTETTLRVSGAEYGELRTSGFTGWNSNEELAVNVGVDEVLKLLTCSLVSKMPSTENSAEA</sequence>
<keyword evidence="2" id="KW-1185">Reference proteome</keyword>
<organism evidence="1 2">
    <name type="scientific">Prunus yedoensis var. nudiflora</name>
    <dbReference type="NCBI Taxonomy" id="2094558"/>
    <lineage>
        <taxon>Eukaryota</taxon>
        <taxon>Viridiplantae</taxon>
        <taxon>Streptophyta</taxon>
        <taxon>Embryophyta</taxon>
        <taxon>Tracheophyta</taxon>
        <taxon>Spermatophyta</taxon>
        <taxon>Magnoliopsida</taxon>
        <taxon>eudicotyledons</taxon>
        <taxon>Gunneridae</taxon>
        <taxon>Pentapetalae</taxon>
        <taxon>rosids</taxon>
        <taxon>fabids</taxon>
        <taxon>Rosales</taxon>
        <taxon>Rosaceae</taxon>
        <taxon>Amygdaloideae</taxon>
        <taxon>Amygdaleae</taxon>
        <taxon>Prunus</taxon>
    </lineage>
</organism>